<protein>
    <submittedName>
        <fullName evidence="2">Uncharacterized protein</fullName>
    </submittedName>
</protein>
<dbReference type="AlphaFoldDB" id="X0JCB8"/>
<evidence type="ECO:0000313" key="2">
    <source>
        <dbReference type="EMBL" id="EXL82729.1"/>
    </source>
</evidence>
<reference evidence="2" key="1">
    <citation type="submission" date="2011-11" db="EMBL/GenBank/DDBJ databases">
        <title>The Genome Sequence of Fusarium oxysporum PHW808.</title>
        <authorList>
            <consortium name="The Broad Institute Genome Sequencing Platform"/>
            <person name="Ma L.-J."/>
            <person name="Gale L.R."/>
            <person name="Schwartz D.C."/>
            <person name="Zhou S."/>
            <person name="Corby-Kistler H."/>
            <person name="Young S.K."/>
            <person name="Zeng Q."/>
            <person name="Gargeya S."/>
            <person name="Fitzgerald M."/>
            <person name="Haas B."/>
            <person name="Abouelleil A."/>
            <person name="Alvarado L."/>
            <person name="Arachchi H.M."/>
            <person name="Berlin A."/>
            <person name="Brown A."/>
            <person name="Chapman S.B."/>
            <person name="Chen Z."/>
            <person name="Dunbar C."/>
            <person name="Freedman E."/>
            <person name="Gearin G."/>
            <person name="Goldberg J."/>
            <person name="Griggs A."/>
            <person name="Gujja S."/>
            <person name="Heiman D."/>
            <person name="Howarth C."/>
            <person name="Larson L."/>
            <person name="Lui A."/>
            <person name="MacDonald P.J.P."/>
            <person name="Montmayeur A."/>
            <person name="Murphy C."/>
            <person name="Neiman D."/>
            <person name="Pearson M."/>
            <person name="Priest M."/>
            <person name="Roberts A."/>
            <person name="Saif S."/>
            <person name="Shea T."/>
            <person name="Shenoy N."/>
            <person name="Sisk P."/>
            <person name="Stolte C."/>
            <person name="Sykes S."/>
            <person name="Wortman J."/>
            <person name="Nusbaum C."/>
            <person name="Birren B."/>
        </authorList>
    </citation>
    <scope>NUCLEOTIDE SEQUENCE [LARGE SCALE GENOMIC DNA]</scope>
    <source>
        <strain evidence="2">54008</strain>
    </source>
</reference>
<evidence type="ECO:0000256" key="1">
    <source>
        <dbReference type="SAM" id="MobiDB-lite"/>
    </source>
</evidence>
<feature type="region of interest" description="Disordered" evidence="1">
    <location>
        <begin position="1"/>
        <end position="31"/>
    </location>
</feature>
<dbReference type="EMBL" id="JH658818">
    <property type="protein sequence ID" value="EXL82729.1"/>
    <property type="molecule type" value="Genomic_DNA"/>
</dbReference>
<organism evidence="2">
    <name type="scientific">Fusarium oxysporum f. sp. conglutinans race 2 54008</name>
    <dbReference type="NCBI Taxonomy" id="1089457"/>
    <lineage>
        <taxon>Eukaryota</taxon>
        <taxon>Fungi</taxon>
        <taxon>Dikarya</taxon>
        <taxon>Ascomycota</taxon>
        <taxon>Pezizomycotina</taxon>
        <taxon>Sordariomycetes</taxon>
        <taxon>Hypocreomycetidae</taxon>
        <taxon>Hypocreales</taxon>
        <taxon>Nectriaceae</taxon>
        <taxon>Fusarium</taxon>
        <taxon>Fusarium oxysporum species complex</taxon>
    </lineage>
</organism>
<gene>
    <name evidence="2" type="ORF">FOPG_04540</name>
</gene>
<reference evidence="2" key="2">
    <citation type="submission" date="2012-05" db="EMBL/GenBank/DDBJ databases">
        <title>The Genome Annotation of Fusarium oxysporum PHW808.</title>
        <authorList>
            <consortium name="The Broad Institute Genomics Platform"/>
            <person name="Ma L.-J."/>
            <person name="Corby-Kistler H."/>
            <person name="Broz K."/>
            <person name="Gale L.R."/>
            <person name="Jonkers W."/>
            <person name="O'Donnell K."/>
            <person name="Ploetz R."/>
            <person name="Steinberg C."/>
            <person name="Schwartz D.C."/>
            <person name="VanEtten H."/>
            <person name="Zhou S."/>
            <person name="Young S.K."/>
            <person name="Zeng Q."/>
            <person name="Gargeya S."/>
            <person name="Fitzgerald M."/>
            <person name="Abouelleil A."/>
            <person name="Alvarado L."/>
            <person name="Chapman S.B."/>
            <person name="Gainer-Dewar J."/>
            <person name="Goldberg J."/>
            <person name="Griggs A."/>
            <person name="Gujja S."/>
            <person name="Hansen M."/>
            <person name="Howarth C."/>
            <person name="Imamovic A."/>
            <person name="Ireland A."/>
            <person name="Larimer J."/>
            <person name="McCowan C."/>
            <person name="Murphy C."/>
            <person name="Pearson M."/>
            <person name="Poon T.W."/>
            <person name="Priest M."/>
            <person name="Roberts A."/>
            <person name="Saif S."/>
            <person name="Shea T."/>
            <person name="Sykes S."/>
            <person name="Wortman J."/>
            <person name="Nusbaum C."/>
            <person name="Birren B."/>
        </authorList>
    </citation>
    <scope>NUCLEOTIDE SEQUENCE</scope>
    <source>
        <strain evidence="2">54008</strain>
    </source>
</reference>
<feature type="compositionally biased region" description="Basic and acidic residues" evidence="1">
    <location>
        <begin position="1"/>
        <end position="10"/>
    </location>
</feature>
<name>X0JCB8_FUSOX</name>
<sequence>MAYPEDERGFGARCSDQMNASSPSRHVGAFVPNEDSPATRLLLPPFDLHKPFWTFPYGSSLSLRVKHRFVRAQRSLRHEC</sequence>
<dbReference type="Proteomes" id="UP000030676">
    <property type="component" value="Unassembled WGS sequence"/>
</dbReference>
<accession>X0JCB8</accession>
<proteinExistence type="predicted"/>
<dbReference type="HOGENOM" id="CLU_2589849_0_0_1"/>